<accession>A0A928BUC8</accession>
<dbReference type="SUPFAM" id="SSF52540">
    <property type="entry name" value="P-loop containing nucleoside triphosphate hydrolases"/>
    <property type="match status" value="1"/>
</dbReference>
<dbReference type="AlphaFoldDB" id="A0A928BUC8"/>
<dbReference type="Proteomes" id="UP000763088">
    <property type="component" value="Unassembled WGS sequence"/>
</dbReference>
<sequence length="194" mass="22265">MSTEEAALNIEVAFQVEVEKRGNTYVNSEELHNHIWQIAELFTKPTNKFGIMLCGGVGNGKSTMMYALQNLIRSLEIPLIGNTTFSTYGMRIESAKFIYNQVKVDSKEYLHLQQTNMLGIDDLGEEEPTLISYGNRVTPVIDLLSYRYNRMLFTMVTTNLTPPQIRMLYGIRIADRFNEMMLILNYQGLSFRTP</sequence>
<gene>
    <name evidence="1" type="ORF">E7102_07295</name>
</gene>
<name>A0A928BUC8_XYLRU</name>
<comment type="caution">
    <text evidence="1">The sequence shown here is derived from an EMBL/GenBank/DDBJ whole genome shotgun (WGS) entry which is preliminary data.</text>
</comment>
<dbReference type="EMBL" id="SUYD01000008">
    <property type="protein sequence ID" value="MBE6266257.1"/>
    <property type="molecule type" value="Genomic_DNA"/>
</dbReference>
<proteinExistence type="predicted"/>
<protein>
    <recommendedName>
        <fullName evidence="3">DNA replication protein DnaC</fullName>
    </recommendedName>
</protein>
<reference evidence="1" key="1">
    <citation type="submission" date="2019-04" db="EMBL/GenBank/DDBJ databases">
        <title>Evolution of Biomass-Degrading Anaerobic Consortia Revealed by Metagenomics.</title>
        <authorList>
            <person name="Peng X."/>
        </authorList>
    </citation>
    <scope>NUCLEOTIDE SEQUENCE</scope>
    <source>
        <strain evidence="1">SIG141</strain>
    </source>
</reference>
<dbReference type="Gene3D" id="3.40.50.300">
    <property type="entry name" value="P-loop containing nucleotide triphosphate hydrolases"/>
    <property type="match status" value="1"/>
</dbReference>
<evidence type="ECO:0000313" key="1">
    <source>
        <dbReference type="EMBL" id="MBE6266257.1"/>
    </source>
</evidence>
<evidence type="ECO:0008006" key="3">
    <source>
        <dbReference type="Google" id="ProtNLM"/>
    </source>
</evidence>
<evidence type="ECO:0000313" key="2">
    <source>
        <dbReference type="Proteomes" id="UP000763088"/>
    </source>
</evidence>
<organism evidence="1 2">
    <name type="scientific">Xylanibacter ruminicola</name>
    <name type="common">Prevotella ruminicola</name>
    <dbReference type="NCBI Taxonomy" id="839"/>
    <lineage>
        <taxon>Bacteria</taxon>
        <taxon>Pseudomonadati</taxon>
        <taxon>Bacteroidota</taxon>
        <taxon>Bacteroidia</taxon>
        <taxon>Bacteroidales</taxon>
        <taxon>Prevotellaceae</taxon>
        <taxon>Xylanibacter</taxon>
    </lineage>
</organism>
<dbReference type="InterPro" id="IPR027417">
    <property type="entry name" value="P-loop_NTPase"/>
</dbReference>